<dbReference type="RefSeq" id="WP_053313945.1">
    <property type="nucleotide sequence ID" value="NZ_CP062152.1"/>
</dbReference>
<reference evidence="1" key="1">
    <citation type="submission" date="2022-05" db="EMBL/GenBank/DDBJ databases">
        <title>Megaplasmid of Vibrio parahaemolyticus.</title>
        <authorList>
            <person name="Strauch E."/>
            <person name="Borowiak M."/>
        </authorList>
    </citation>
    <scope>NUCLEOTIDE SEQUENCE</scope>
    <source>
        <strain evidence="1">16-VB00198</strain>
        <plasmid evidence="1">pVP-16-VB00198-1</plasmid>
    </source>
</reference>
<dbReference type="AlphaFoldDB" id="A0AA46UQE3"/>
<proteinExistence type="predicted"/>
<protein>
    <submittedName>
        <fullName evidence="1">Uncharacterized protein</fullName>
    </submittedName>
</protein>
<organism evidence="1 2">
    <name type="scientific">Vibrio parahaemolyticus</name>
    <dbReference type="NCBI Taxonomy" id="670"/>
    <lineage>
        <taxon>Bacteria</taxon>
        <taxon>Pseudomonadati</taxon>
        <taxon>Pseudomonadota</taxon>
        <taxon>Gammaproteobacteria</taxon>
        <taxon>Vibrionales</taxon>
        <taxon>Vibrionaceae</taxon>
        <taxon>Vibrio</taxon>
    </lineage>
</organism>
<name>A0AA46UQE3_VIBPH</name>
<dbReference type="Proteomes" id="UP001163036">
    <property type="component" value="Plasmid pVP-16-VB00198-1"/>
</dbReference>
<sequence length="125" mass="14792">MKQLEPLYNLHVSELKRGTRVEFTICELFEEKRVISSNPNYSDENQILKELGELHLLALDLFERNDDGMRFWTVPELKHYLKNGRRGSGSLLYKPNCLLFFRCYNVRDDESGQEAFCLNICFSHR</sequence>
<evidence type="ECO:0000313" key="1">
    <source>
        <dbReference type="EMBL" id="UYV29850.1"/>
    </source>
</evidence>
<keyword evidence="1" id="KW-0614">Plasmid</keyword>
<accession>A0AA46UQE3</accession>
<geneLocation type="plasmid" evidence="1 2">
    <name>pVP-16-VB00198-1</name>
</geneLocation>
<dbReference type="EMBL" id="CP097357">
    <property type="protein sequence ID" value="UYV29850.1"/>
    <property type="molecule type" value="Genomic_DNA"/>
</dbReference>
<evidence type="ECO:0000313" key="2">
    <source>
        <dbReference type="Proteomes" id="UP001163036"/>
    </source>
</evidence>
<gene>
    <name evidence="1" type="ORF">M5598_28110</name>
</gene>